<protein>
    <submittedName>
        <fullName evidence="1">Uncharacterized protein</fullName>
    </submittedName>
</protein>
<keyword evidence="2" id="KW-1185">Reference proteome</keyword>
<proteinExistence type="predicted"/>
<organism evidence="1 2">
    <name type="scientific">Paenibacillus taichungensis</name>
    <dbReference type="NCBI Taxonomy" id="484184"/>
    <lineage>
        <taxon>Bacteria</taxon>
        <taxon>Bacillati</taxon>
        <taxon>Bacillota</taxon>
        <taxon>Bacilli</taxon>
        <taxon>Bacillales</taxon>
        <taxon>Paenibacillaceae</taxon>
        <taxon>Paenibacillus</taxon>
    </lineage>
</organism>
<dbReference type="Proteomes" id="UP000577724">
    <property type="component" value="Unassembled WGS sequence"/>
</dbReference>
<sequence length="138" mass="15841">MTLEQIKQMNKEIFKENLLKTIQEISNEIGLTSNEYRFIIEPVREKDKPLNSADDMMRLNILSEDNIGGKQLPLINTVNVLCGLEPMVPIWINVIFIGLDEATAIFKLQCSLRFRKPTLLRNVETGHAPFKAIIERTD</sequence>
<dbReference type="RefSeq" id="WP_083678715.1">
    <property type="nucleotide sequence ID" value="NZ_CBCRYD010000001.1"/>
</dbReference>
<evidence type="ECO:0000313" key="2">
    <source>
        <dbReference type="Proteomes" id="UP000577724"/>
    </source>
</evidence>
<accession>A0ABX2MM89</accession>
<gene>
    <name evidence="1" type="ORF">HP548_13805</name>
</gene>
<comment type="caution">
    <text evidence="1">The sequence shown here is derived from an EMBL/GenBank/DDBJ whole genome shotgun (WGS) entry which is preliminary data.</text>
</comment>
<reference evidence="1 2" key="1">
    <citation type="submission" date="2020-05" db="EMBL/GenBank/DDBJ databases">
        <title>Genome Sequencing of Type Strains.</title>
        <authorList>
            <person name="Lemaire J.F."/>
            <person name="Inderbitzin P."/>
            <person name="Gregorio O.A."/>
            <person name="Collins S.B."/>
            <person name="Wespe N."/>
            <person name="Knight-Connoni V."/>
        </authorList>
    </citation>
    <scope>NUCLEOTIDE SEQUENCE [LARGE SCALE GENOMIC DNA]</scope>
    <source>
        <strain evidence="1 2">DSM 19942</strain>
    </source>
</reference>
<name>A0ABX2MM89_9BACL</name>
<dbReference type="EMBL" id="JABMCC010000108">
    <property type="protein sequence ID" value="NUU55155.1"/>
    <property type="molecule type" value="Genomic_DNA"/>
</dbReference>
<evidence type="ECO:0000313" key="1">
    <source>
        <dbReference type="EMBL" id="NUU55155.1"/>
    </source>
</evidence>
<dbReference type="GeneID" id="97131791"/>